<sequence length="492" mass="54588">MFSSLLVRGMPKSAACVSLRAQAIARHMSTSISEPPVRFESKGALRAYFLNRPKKLNALDEDTIDLLRQRVEEWSRSDLCGTISGTGEGKAFCAGGDVATVIGHAADPATRHKAREFFKHEFELDYILSILPKPYVAILDGYTMGGGVGLAANAPFRIATENTVFAMPETKIGYCPDVGSTHFLHRLDGELGAYLALTSDVLRGRAVFEHGFATHYVPSRRIPALLERLTALENPHLNVIDRAIEELSLERQPDEVPELFNGKTRIALDYAFRHNQVEKIVEDLKSFLEHEDEPVRQWAKNTLAMLELRSPTSLKVALKALQKGRDLSLFDALEMELKIATAYCNGASPDFITGVRAVVVDKIEGRPQWSPGTINEVTDDIVSRFFEPNSPFLDSVPKLTAPEHLKAGTSHPMKFALPTEEEIGAVVRGAHSSGGTTGITLDELVSRFEELRYGKMGVREKVLEVAQRRCQTVDNADGNFIWLKWDHGRPRP</sequence>
<dbReference type="FunCoup" id="A0A0C2XL74">
    <property type="interactions" value="380"/>
</dbReference>
<dbReference type="InterPro" id="IPR032259">
    <property type="entry name" value="HIBYL-CoA-H"/>
</dbReference>
<dbReference type="GO" id="GO:0005739">
    <property type="term" value="C:mitochondrion"/>
    <property type="evidence" value="ECO:0007669"/>
    <property type="project" value="TreeGrafter"/>
</dbReference>
<dbReference type="GO" id="GO:0006574">
    <property type="term" value="P:L-valine catabolic process"/>
    <property type="evidence" value="ECO:0007669"/>
    <property type="project" value="TreeGrafter"/>
</dbReference>
<evidence type="ECO:0000256" key="2">
    <source>
        <dbReference type="ARBA" id="ARBA00011915"/>
    </source>
</evidence>
<dbReference type="HOGENOM" id="CLU_009834_22_0_1"/>
<name>A0A0C2XL74_AMAMK</name>
<dbReference type="EMBL" id="KN818225">
    <property type="protein sequence ID" value="KIL69843.1"/>
    <property type="molecule type" value="Genomic_DNA"/>
</dbReference>
<keyword evidence="3" id="KW-0378">Hydrolase</keyword>
<dbReference type="PANTHER" id="PTHR43176">
    <property type="entry name" value="3-HYDROXYISOBUTYRYL-COA HYDROLASE-RELATED"/>
    <property type="match status" value="1"/>
</dbReference>
<evidence type="ECO:0000256" key="3">
    <source>
        <dbReference type="ARBA" id="ARBA00022801"/>
    </source>
</evidence>
<dbReference type="NCBIfam" id="NF004127">
    <property type="entry name" value="PRK05617.1"/>
    <property type="match status" value="1"/>
</dbReference>
<dbReference type="InterPro" id="IPR045004">
    <property type="entry name" value="ECH_dom"/>
</dbReference>
<dbReference type="CDD" id="cd06558">
    <property type="entry name" value="crotonase-like"/>
    <property type="match status" value="1"/>
</dbReference>
<dbReference type="EC" id="3.1.2.4" evidence="2"/>
<accession>A0A0C2XL74</accession>
<dbReference type="Pfam" id="PF16113">
    <property type="entry name" value="ECH_2"/>
    <property type="match status" value="1"/>
</dbReference>
<proteinExistence type="predicted"/>
<organism evidence="5 6">
    <name type="scientific">Amanita muscaria (strain Koide BX008)</name>
    <dbReference type="NCBI Taxonomy" id="946122"/>
    <lineage>
        <taxon>Eukaryota</taxon>
        <taxon>Fungi</taxon>
        <taxon>Dikarya</taxon>
        <taxon>Basidiomycota</taxon>
        <taxon>Agaricomycotina</taxon>
        <taxon>Agaricomycetes</taxon>
        <taxon>Agaricomycetidae</taxon>
        <taxon>Agaricales</taxon>
        <taxon>Pluteineae</taxon>
        <taxon>Amanitaceae</taxon>
        <taxon>Amanita</taxon>
    </lineage>
</organism>
<evidence type="ECO:0000256" key="1">
    <source>
        <dbReference type="ARBA" id="ARBA00001709"/>
    </source>
</evidence>
<gene>
    <name evidence="5" type="ORF">M378DRAFT_7639</name>
</gene>
<dbReference type="InterPro" id="IPR029045">
    <property type="entry name" value="ClpP/crotonase-like_dom_sf"/>
</dbReference>
<dbReference type="OrthoDB" id="1737613at2759"/>
<dbReference type="GO" id="GO:0003860">
    <property type="term" value="F:3-hydroxyisobutyryl-CoA hydrolase activity"/>
    <property type="evidence" value="ECO:0007669"/>
    <property type="project" value="UniProtKB-EC"/>
</dbReference>
<protein>
    <recommendedName>
        <fullName evidence="2">3-hydroxyisobutyryl-CoA hydrolase</fullName>
        <ecNumber evidence="2">3.1.2.4</ecNumber>
    </recommendedName>
</protein>
<evidence type="ECO:0000313" key="6">
    <source>
        <dbReference type="Proteomes" id="UP000054549"/>
    </source>
</evidence>
<evidence type="ECO:0000313" key="5">
    <source>
        <dbReference type="EMBL" id="KIL69843.1"/>
    </source>
</evidence>
<reference evidence="5 6" key="1">
    <citation type="submission" date="2014-04" db="EMBL/GenBank/DDBJ databases">
        <title>Evolutionary Origins and Diversification of the Mycorrhizal Mutualists.</title>
        <authorList>
            <consortium name="DOE Joint Genome Institute"/>
            <consortium name="Mycorrhizal Genomics Consortium"/>
            <person name="Kohler A."/>
            <person name="Kuo A."/>
            <person name="Nagy L.G."/>
            <person name="Floudas D."/>
            <person name="Copeland A."/>
            <person name="Barry K.W."/>
            <person name="Cichocki N."/>
            <person name="Veneault-Fourrey C."/>
            <person name="LaButti K."/>
            <person name="Lindquist E.A."/>
            <person name="Lipzen A."/>
            <person name="Lundell T."/>
            <person name="Morin E."/>
            <person name="Murat C."/>
            <person name="Riley R."/>
            <person name="Ohm R."/>
            <person name="Sun H."/>
            <person name="Tunlid A."/>
            <person name="Henrissat B."/>
            <person name="Grigoriev I.V."/>
            <person name="Hibbett D.S."/>
            <person name="Martin F."/>
        </authorList>
    </citation>
    <scope>NUCLEOTIDE SEQUENCE [LARGE SCALE GENOMIC DNA]</scope>
    <source>
        <strain evidence="5 6">Koide BX008</strain>
    </source>
</reference>
<keyword evidence="6" id="KW-1185">Reference proteome</keyword>
<feature type="domain" description="Enoyl-CoA hydratase/isomerase" evidence="4">
    <location>
        <begin position="47"/>
        <end position="386"/>
    </location>
</feature>
<dbReference type="SUPFAM" id="SSF52096">
    <property type="entry name" value="ClpP/crotonase"/>
    <property type="match status" value="1"/>
</dbReference>
<dbReference type="Proteomes" id="UP000054549">
    <property type="component" value="Unassembled WGS sequence"/>
</dbReference>
<dbReference type="InParanoid" id="A0A0C2XL74"/>
<evidence type="ECO:0000259" key="4">
    <source>
        <dbReference type="Pfam" id="PF16113"/>
    </source>
</evidence>
<dbReference type="Gene3D" id="3.90.226.10">
    <property type="entry name" value="2-enoyl-CoA Hydratase, Chain A, domain 1"/>
    <property type="match status" value="1"/>
</dbReference>
<dbReference type="STRING" id="946122.A0A0C2XL74"/>
<dbReference type="AlphaFoldDB" id="A0A0C2XL74"/>
<comment type="catalytic activity">
    <reaction evidence="1">
        <text>3-hydroxy-2-methylpropanoyl-CoA + H2O = 3-hydroxy-2-methylpropanoate + CoA + H(+)</text>
        <dbReference type="Rhea" id="RHEA:20888"/>
        <dbReference type="ChEBI" id="CHEBI:11805"/>
        <dbReference type="ChEBI" id="CHEBI:15377"/>
        <dbReference type="ChEBI" id="CHEBI:15378"/>
        <dbReference type="ChEBI" id="CHEBI:57287"/>
        <dbReference type="ChEBI" id="CHEBI:57340"/>
        <dbReference type="EC" id="3.1.2.4"/>
    </reaction>
</comment>
<dbReference type="PANTHER" id="PTHR43176:SF3">
    <property type="entry name" value="3-HYDROXYISOBUTYRYL-COA HYDROLASE, MITOCHONDRIAL"/>
    <property type="match status" value="1"/>
</dbReference>